<accession>A0A9P4PTB7</accession>
<name>A0A9P4PTB7_9PLEO</name>
<keyword evidence="3" id="KW-1185">Reference proteome</keyword>
<evidence type="ECO:0000256" key="1">
    <source>
        <dbReference type="SAM" id="MobiDB-lite"/>
    </source>
</evidence>
<feature type="region of interest" description="Disordered" evidence="1">
    <location>
        <begin position="41"/>
        <end position="89"/>
    </location>
</feature>
<feature type="region of interest" description="Disordered" evidence="1">
    <location>
        <begin position="130"/>
        <end position="153"/>
    </location>
</feature>
<dbReference type="Proteomes" id="UP000799764">
    <property type="component" value="Unassembled WGS sequence"/>
</dbReference>
<proteinExistence type="predicted"/>
<evidence type="ECO:0000313" key="3">
    <source>
        <dbReference type="Proteomes" id="UP000799764"/>
    </source>
</evidence>
<evidence type="ECO:0000313" key="2">
    <source>
        <dbReference type="EMBL" id="KAF2450985.1"/>
    </source>
</evidence>
<gene>
    <name evidence="2" type="ORF">P171DRAFT_150783</name>
</gene>
<protein>
    <submittedName>
        <fullName evidence="2">Uncharacterized protein</fullName>
    </submittedName>
</protein>
<dbReference type="EMBL" id="MU001493">
    <property type="protein sequence ID" value="KAF2450985.1"/>
    <property type="molecule type" value="Genomic_DNA"/>
</dbReference>
<organism evidence="2 3">
    <name type="scientific">Karstenula rhodostoma CBS 690.94</name>
    <dbReference type="NCBI Taxonomy" id="1392251"/>
    <lineage>
        <taxon>Eukaryota</taxon>
        <taxon>Fungi</taxon>
        <taxon>Dikarya</taxon>
        <taxon>Ascomycota</taxon>
        <taxon>Pezizomycotina</taxon>
        <taxon>Dothideomycetes</taxon>
        <taxon>Pleosporomycetidae</taxon>
        <taxon>Pleosporales</taxon>
        <taxon>Massarineae</taxon>
        <taxon>Didymosphaeriaceae</taxon>
        <taxon>Karstenula</taxon>
    </lineage>
</organism>
<sequence length="153" mass="17092">MNASKRKVKASISHVRAALVGDARYSRELFKIKVMNPECQRNKTKAIEPEKTPVGRNGGNPDPTCCRQSDKDLRPSKASQSKHVQAMSAGQVAISQIQWSYKKTRGLKTYAGGRQSTKKINCVSIRRVEQRQLNPEGGVKHCNSNPKTDREKD</sequence>
<comment type="caution">
    <text evidence="2">The sequence shown here is derived from an EMBL/GenBank/DDBJ whole genome shotgun (WGS) entry which is preliminary data.</text>
</comment>
<reference evidence="2" key="1">
    <citation type="journal article" date="2020" name="Stud. Mycol.">
        <title>101 Dothideomycetes genomes: a test case for predicting lifestyles and emergence of pathogens.</title>
        <authorList>
            <person name="Haridas S."/>
            <person name="Albert R."/>
            <person name="Binder M."/>
            <person name="Bloem J."/>
            <person name="Labutti K."/>
            <person name="Salamov A."/>
            <person name="Andreopoulos B."/>
            <person name="Baker S."/>
            <person name="Barry K."/>
            <person name="Bills G."/>
            <person name="Bluhm B."/>
            <person name="Cannon C."/>
            <person name="Castanera R."/>
            <person name="Culley D."/>
            <person name="Daum C."/>
            <person name="Ezra D."/>
            <person name="Gonzalez J."/>
            <person name="Henrissat B."/>
            <person name="Kuo A."/>
            <person name="Liang C."/>
            <person name="Lipzen A."/>
            <person name="Lutzoni F."/>
            <person name="Magnuson J."/>
            <person name="Mondo S."/>
            <person name="Nolan M."/>
            <person name="Ohm R."/>
            <person name="Pangilinan J."/>
            <person name="Park H.-J."/>
            <person name="Ramirez L."/>
            <person name="Alfaro M."/>
            <person name="Sun H."/>
            <person name="Tritt A."/>
            <person name="Yoshinaga Y."/>
            <person name="Zwiers L.-H."/>
            <person name="Turgeon B."/>
            <person name="Goodwin S."/>
            <person name="Spatafora J."/>
            <person name="Crous P."/>
            <person name="Grigoriev I."/>
        </authorList>
    </citation>
    <scope>NUCLEOTIDE SEQUENCE</scope>
    <source>
        <strain evidence="2">CBS 690.94</strain>
    </source>
</reference>
<dbReference type="AlphaFoldDB" id="A0A9P4PTB7"/>